<proteinExistence type="predicted"/>
<name>A0ABD5QAR5_9EURY</name>
<dbReference type="AlphaFoldDB" id="A0ABD5QAR5"/>
<accession>A0ABD5QAR5</accession>
<dbReference type="RefSeq" id="WP_224829674.1">
    <property type="nucleotide sequence ID" value="NZ_JAIVEF010000024.1"/>
</dbReference>
<dbReference type="GO" id="GO:0046872">
    <property type="term" value="F:metal ion binding"/>
    <property type="evidence" value="ECO:0007669"/>
    <property type="project" value="UniProtKB-KW"/>
</dbReference>
<protein>
    <submittedName>
        <fullName evidence="5">Sulfatase</fullName>
    </submittedName>
</protein>
<dbReference type="InterPro" id="IPR017850">
    <property type="entry name" value="Alkaline_phosphatase_core_sf"/>
</dbReference>
<dbReference type="PANTHER" id="PTHR45953:SF1">
    <property type="entry name" value="IDURONATE 2-SULFATASE"/>
    <property type="match status" value="1"/>
</dbReference>
<keyword evidence="2" id="KW-0378">Hydrolase</keyword>
<feature type="domain" description="Sulfatase N-terminal" evidence="4">
    <location>
        <begin position="6"/>
        <end position="301"/>
    </location>
</feature>
<feature type="region of interest" description="Disordered" evidence="3">
    <location>
        <begin position="430"/>
        <end position="464"/>
    </location>
</feature>
<dbReference type="CDD" id="cd16027">
    <property type="entry name" value="SGSH"/>
    <property type="match status" value="1"/>
</dbReference>
<dbReference type="Pfam" id="PF00884">
    <property type="entry name" value="Sulfatase"/>
    <property type="match status" value="1"/>
</dbReference>
<evidence type="ECO:0000256" key="1">
    <source>
        <dbReference type="ARBA" id="ARBA00022723"/>
    </source>
</evidence>
<evidence type="ECO:0000256" key="3">
    <source>
        <dbReference type="SAM" id="MobiDB-lite"/>
    </source>
</evidence>
<evidence type="ECO:0000259" key="4">
    <source>
        <dbReference type="Pfam" id="PF00884"/>
    </source>
</evidence>
<dbReference type="Proteomes" id="UP001595925">
    <property type="component" value="Unassembled WGS sequence"/>
</dbReference>
<reference evidence="5 6" key="1">
    <citation type="journal article" date="2019" name="Int. J. Syst. Evol. Microbiol.">
        <title>The Global Catalogue of Microorganisms (GCM) 10K type strain sequencing project: providing services to taxonomists for standard genome sequencing and annotation.</title>
        <authorList>
            <consortium name="The Broad Institute Genomics Platform"/>
            <consortium name="The Broad Institute Genome Sequencing Center for Infectious Disease"/>
            <person name="Wu L."/>
            <person name="Ma J."/>
        </authorList>
    </citation>
    <scope>NUCLEOTIDE SEQUENCE [LARGE SCALE GENOMIC DNA]</scope>
    <source>
        <strain evidence="5 6">CGMCC 1.15824</strain>
    </source>
</reference>
<organism evidence="5 6">
    <name type="scientific">Saliphagus infecundisoli</name>
    <dbReference type="NCBI Taxonomy" id="1849069"/>
    <lineage>
        <taxon>Archaea</taxon>
        <taxon>Methanobacteriati</taxon>
        <taxon>Methanobacteriota</taxon>
        <taxon>Stenosarchaea group</taxon>
        <taxon>Halobacteria</taxon>
        <taxon>Halobacteriales</taxon>
        <taxon>Natrialbaceae</taxon>
        <taxon>Saliphagus</taxon>
    </lineage>
</organism>
<keyword evidence="6" id="KW-1185">Reference proteome</keyword>
<evidence type="ECO:0000313" key="5">
    <source>
        <dbReference type="EMBL" id="MFC4986843.1"/>
    </source>
</evidence>
<sequence>MSPTNNVVIIHTDDTGRYISPYGYGIDTPNLQHLAQDGVLFRNAHCAGPTCSPSRGALYTGSSPHSNGLIGLAHRGFEMHEYNHHLSNFLSERGFHTVLAGQQHEIPRNTEADLEKSVLGYDRVLRGDDTDPSNGRLDHGHTRRDFAITEEATKFLRETDRDDDSDPFFLSLGLYNTHKPLPIDQNLVAPDTVAPPDPLPDVPSIREEMAAYHAAVQNVDKCVGEVYKTLESTGLIDETLFLFTTDHGIPFPLMKCTLSDSGTGVSLIAKFPDQIDSQGSSVVDELVSQIDLFPTFCDYLGFDIPQWVEGISLLPMLHGDEESVRDEVFSEVTYHAAYEPKRSVRTKRYRYVQRFDEQYDQYVAPNTDAGQSKEFFKKLGYFEQAPPKKALYDLYLDPNQRNNILEEPQYESVGRDLRDRLLNWMEQTNDPLIGGPVSKPDGAVADKQGALHPDMGEFEAPDAR</sequence>
<dbReference type="GO" id="GO:0016787">
    <property type="term" value="F:hydrolase activity"/>
    <property type="evidence" value="ECO:0007669"/>
    <property type="project" value="UniProtKB-KW"/>
</dbReference>
<dbReference type="EMBL" id="JBHSJG010000010">
    <property type="protein sequence ID" value="MFC4986843.1"/>
    <property type="molecule type" value="Genomic_DNA"/>
</dbReference>
<dbReference type="PANTHER" id="PTHR45953">
    <property type="entry name" value="IDURONATE 2-SULFATASE"/>
    <property type="match status" value="1"/>
</dbReference>
<evidence type="ECO:0000256" key="2">
    <source>
        <dbReference type="ARBA" id="ARBA00022801"/>
    </source>
</evidence>
<dbReference type="InterPro" id="IPR000917">
    <property type="entry name" value="Sulfatase_N"/>
</dbReference>
<comment type="caution">
    <text evidence="5">The sequence shown here is derived from an EMBL/GenBank/DDBJ whole genome shotgun (WGS) entry which is preliminary data.</text>
</comment>
<keyword evidence="1" id="KW-0479">Metal-binding</keyword>
<dbReference type="Gene3D" id="3.40.720.10">
    <property type="entry name" value="Alkaline Phosphatase, subunit A"/>
    <property type="match status" value="1"/>
</dbReference>
<dbReference type="SUPFAM" id="SSF53649">
    <property type="entry name" value="Alkaline phosphatase-like"/>
    <property type="match status" value="1"/>
</dbReference>
<evidence type="ECO:0000313" key="6">
    <source>
        <dbReference type="Proteomes" id="UP001595925"/>
    </source>
</evidence>
<gene>
    <name evidence="5" type="ORF">ACFPFO_03455</name>
</gene>